<evidence type="ECO:0000256" key="1">
    <source>
        <dbReference type="SAM" id="Phobius"/>
    </source>
</evidence>
<evidence type="ECO:0000313" key="2">
    <source>
        <dbReference type="EMBL" id="SEP95451.1"/>
    </source>
</evidence>
<dbReference type="STRING" id="163.SAMN04487775_106190"/>
<feature type="transmembrane region" description="Helical" evidence="1">
    <location>
        <begin position="156"/>
        <end position="180"/>
    </location>
</feature>
<dbReference type="Proteomes" id="UP000182360">
    <property type="component" value="Unassembled WGS sequence"/>
</dbReference>
<gene>
    <name evidence="2" type="ORF">SAMN04487977_10226</name>
</gene>
<dbReference type="OrthoDB" id="9803163at2"/>
<feature type="transmembrane region" description="Helical" evidence="1">
    <location>
        <begin position="186"/>
        <end position="205"/>
    </location>
</feature>
<feature type="transmembrane region" description="Helical" evidence="1">
    <location>
        <begin position="47"/>
        <end position="76"/>
    </location>
</feature>
<dbReference type="EMBL" id="FOFU01000002">
    <property type="protein sequence ID" value="SEP95451.1"/>
    <property type="molecule type" value="Genomic_DNA"/>
</dbReference>
<keyword evidence="1" id="KW-1133">Transmembrane helix</keyword>
<keyword evidence="1" id="KW-0472">Membrane</keyword>
<evidence type="ECO:0000313" key="3">
    <source>
        <dbReference type="Proteomes" id="UP000182360"/>
    </source>
</evidence>
<feature type="transmembrane region" description="Helical" evidence="1">
    <location>
        <begin position="88"/>
        <end position="108"/>
    </location>
</feature>
<keyword evidence="1" id="KW-0812">Transmembrane</keyword>
<feature type="transmembrane region" description="Helical" evidence="1">
    <location>
        <begin position="123"/>
        <end position="144"/>
    </location>
</feature>
<accession>A0A1H9C3B9</accession>
<reference evidence="2 3" key="1">
    <citation type="submission" date="2016-10" db="EMBL/GenBank/DDBJ databases">
        <authorList>
            <person name="de Groot N.N."/>
        </authorList>
    </citation>
    <scope>NUCLEOTIDE SEQUENCE [LARGE SCALE GENOMIC DNA]</scope>
    <source>
        <strain evidence="2 3">B25</strain>
    </source>
</reference>
<proteinExistence type="predicted"/>
<evidence type="ECO:0008006" key="4">
    <source>
        <dbReference type="Google" id="ProtNLM"/>
    </source>
</evidence>
<dbReference type="AlphaFoldDB" id="A0A1H9C3B9"/>
<sequence length="217" mass="24281">MDEKLMEKVKVKAMSSLLHRNVLGGLGMLLPVISIIGGLFVKNKPESWWYSISVTYYITPALPIILGACAIFLLCYRSYEKIDTIINVLSGIFAFGVVLFPCANPYGIESVGFFQIPVGVSDVIHSICAMLLFALLAYNIGWLFTRGTNERNNKIYRICSYAMIMIMAIFFIIIIAGLFGLNYPKWLTMVVEAVLLLLFGFAWLVKGQLFNFSKSSS</sequence>
<organism evidence="2 3">
    <name type="scientific">Treponema bryantii</name>
    <dbReference type="NCBI Taxonomy" id="163"/>
    <lineage>
        <taxon>Bacteria</taxon>
        <taxon>Pseudomonadati</taxon>
        <taxon>Spirochaetota</taxon>
        <taxon>Spirochaetia</taxon>
        <taxon>Spirochaetales</taxon>
        <taxon>Treponemataceae</taxon>
        <taxon>Treponema</taxon>
    </lineage>
</organism>
<protein>
    <recommendedName>
        <fullName evidence="4">DUF998 domain-containing protein</fullName>
    </recommendedName>
</protein>
<dbReference type="RefSeq" id="WP_074640958.1">
    <property type="nucleotide sequence ID" value="NZ_FOFU01000002.1"/>
</dbReference>
<keyword evidence="3" id="KW-1185">Reference proteome</keyword>
<feature type="transmembrane region" description="Helical" evidence="1">
    <location>
        <begin position="21"/>
        <end position="41"/>
    </location>
</feature>
<name>A0A1H9C3B9_9SPIR</name>